<feature type="compositionally biased region" description="Acidic residues" evidence="1">
    <location>
        <begin position="163"/>
        <end position="228"/>
    </location>
</feature>
<feature type="region of interest" description="Disordered" evidence="1">
    <location>
        <begin position="74"/>
        <end position="135"/>
    </location>
</feature>
<dbReference type="Pfam" id="PF14321">
    <property type="entry name" value="DUF4382"/>
    <property type="match status" value="1"/>
</dbReference>
<sequence length="397" mass="43424">MQQPPATGDGTTPPIGGNDDTVVPPTDGGGGTVDEAPPQIEPEGEEIDEVAPAVEPETVISETNRIARFVASITDNPLPASTDRTVSVFKGNGNDENFVPPGQQEEDQNDLDDDDENETDGSRGNGSKKPERVDLNKMTALNITIGEISIHLSRSFESVPDVNETEDENEAEVPDLNEMEEDENEFEEPDLNETEDENGEVPDVNTTEDENNGIDDLNESEENDENQNEDVNLGLQEDENAVGEQDSNASTKKKNKWILLSEEEQTFDLLQLIDTEALLADKEIPAGKYTQIRLQILSATAVIDGNEFDVRVPPNKLMLHGVFNADANSIVFMSLDFDVGKSVHVTGNNQIILRPTIRLKVIEDTEVSVEDGEVEAEGGETVEESEQEFDEEGEEAS</sequence>
<feature type="region of interest" description="Disordered" evidence="1">
    <location>
        <begin position="150"/>
        <end position="229"/>
    </location>
</feature>
<feature type="compositionally biased region" description="Acidic residues" evidence="1">
    <location>
        <begin position="104"/>
        <end position="119"/>
    </location>
</feature>
<reference evidence="3" key="1">
    <citation type="submission" date="2021-03" db="EMBL/GenBank/DDBJ databases">
        <authorList>
            <person name="Jaffe A."/>
        </authorList>
    </citation>
    <scope>NUCLEOTIDE SEQUENCE</scope>
    <source>
        <strain evidence="3">RIFCSPHIGHO2_01_FULL_GW2011_AR10_43_9</strain>
    </source>
</reference>
<evidence type="ECO:0000313" key="4">
    <source>
        <dbReference type="Proteomes" id="UP000683213"/>
    </source>
</evidence>
<accession>A0A8T4KXT8</accession>
<feature type="region of interest" description="Disordered" evidence="1">
    <location>
        <begin position="368"/>
        <end position="397"/>
    </location>
</feature>
<reference evidence="3" key="2">
    <citation type="submission" date="2021-05" db="EMBL/GenBank/DDBJ databases">
        <title>Protein family content uncovers lineage relationships and bacterial pathway maintenance mechanisms in DPANN archaea.</title>
        <authorList>
            <person name="Castelle C.J."/>
            <person name="Meheust R."/>
            <person name="Jaffe A.L."/>
            <person name="Seitz K."/>
            <person name="Gong X."/>
            <person name="Baker B.J."/>
            <person name="Banfield J.F."/>
        </authorList>
    </citation>
    <scope>NUCLEOTIDE SEQUENCE</scope>
    <source>
        <strain evidence="3">RIFCSPHIGHO2_01_FULL_GW2011_AR10_43_9</strain>
    </source>
</reference>
<feature type="domain" description="DUF4382" evidence="2">
    <location>
        <begin position="247"/>
        <end position="355"/>
    </location>
</feature>
<dbReference type="EMBL" id="JAGVWF010000014">
    <property type="protein sequence ID" value="MBS3058997.1"/>
    <property type="molecule type" value="Genomic_DNA"/>
</dbReference>
<dbReference type="Proteomes" id="UP000683213">
    <property type="component" value="Unassembled WGS sequence"/>
</dbReference>
<dbReference type="AlphaFoldDB" id="A0A8T4KXT8"/>
<protein>
    <submittedName>
        <fullName evidence="3">DUF4382 domain-containing protein</fullName>
    </submittedName>
</protein>
<comment type="caution">
    <text evidence="3">The sequence shown here is derived from an EMBL/GenBank/DDBJ whole genome shotgun (WGS) entry which is preliminary data.</text>
</comment>
<feature type="region of interest" description="Disordered" evidence="1">
    <location>
        <begin position="1"/>
        <end position="53"/>
    </location>
</feature>
<organism evidence="3 4">
    <name type="scientific">Candidatus Iainarchaeum sp</name>
    <dbReference type="NCBI Taxonomy" id="3101447"/>
    <lineage>
        <taxon>Archaea</taxon>
        <taxon>Candidatus Iainarchaeota</taxon>
        <taxon>Candidatus Iainarchaeia</taxon>
        <taxon>Candidatus Iainarchaeales</taxon>
        <taxon>Candidatus Iainarchaeaceae</taxon>
        <taxon>Candidatus Iainarchaeum</taxon>
    </lineage>
</organism>
<proteinExistence type="predicted"/>
<evidence type="ECO:0000256" key="1">
    <source>
        <dbReference type="SAM" id="MobiDB-lite"/>
    </source>
</evidence>
<evidence type="ECO:0000313" key="3">
    <source>
        <dbReference type="EMBL" id="MBS3058997.1"/>
    </source>
</evidence>
<dbReference type="InterPro" id="IPR025491">
    <property type="entry name" value="DUF4382"/>
</dbReference>
<name>A0A8T4KXT8_9ARCH</name>
<gene>
    <name evidence="3" type="ORF">J4224_01065</name>
</gene>
<evidence type="ECO:0000259" key="2">
    <source>
        <dbReference type="Pfam" id="PF14321"/>
    </source>
</evidence>